<dbReference type="SUPFAM" id="SSF52799">
    <property type="entry name" value="(Phosphotyrosine protein) phosphatases II"/>
    <property type="match status" value="2"/>
</dbReference>
<evidence type="ECO:0000256" key="2">
    <source>
        <dbReference type="ARBA" id="ARBA00013064"/>
    </source>
</evidence>
<dbReference type="GO" id="GO:0004725">
    <property type="term" value="F:protein tyrosine phosphatase activity"/>
    <property type="evidence" value="ECO:0007669"/>
    <property type="project" value="UniProtKB-EC"/>
</dbReference>
<evidence type="ECO:0000313" key="8">
    <source>
        <dbReference type="Proteomes" id="UP000242287"/>
    </source>
</evidence>
<evidence type="ECO:0000259" key="5">
    <source>
        <dbReference type="PROSITE" id="PS50054"/>
    </source>
</evidence>
<dbReference type="EMBL" id="KZ302043">
    <property type="protein sequence ID" value="PFH48983.1"/>
    <property type="molecule type" value="Genomic_DNA"/>
</dbReference>
<feature type="domain" description="Tyrosine-protein phosphatase" evidence="5">
    <location>
        <begin position="7"/>
        <end position="148"/>
    </location>
</feature>
<proteinExistence type="inferred from homology"/>
<dbReference type="SMART" id="SM00404">
    <property type="entry name" value="PTPc_motif"/>
    <property type="match status" value="1"/>
</dbReference>
<protein>
    <recommendedName>
        <fullName evidence="2">protein-tyrosine-phosphatase</fullName>
        <ecNumber evidence="2">3.1.3.48</ecNumber>
    </recommendedName>
</protein>
<reference evidence="7 8" key="1">
    <citation type="submission" date="2014-02" db="EMBL/GenBank/DDBJ databases">
        <title>Transposable element dynamics among asymbiotic and ectomycorrhizal Amanita fungi.</title>
        <authorList>
            <consortium name="DOE Joint Genome Institute"/>
            <person name="Hess J."/>
            <person name="Skrede I."/>
            <person name="Wolfe B."/>
            <person name="LaButti K."/>
            <person name="Ohm R.A."/>
            <person name="Grigoriev I.V."/>
            <person name="Pringle A."/>
        </authorList>
    </citation>
    <scope>NUCLEOTIDE SEQUENCE [LARGE SCALE GENOMIC DNA]</scope>
    <source>
        <strain evidence="7 8">SKay4041</strain>
    </source>
</reference>
<dbReference type="GO" id="GO:0005737">
    <property type="term" value="C:cytoplasm"/>
    <property type="evidence" value="ECO:0007669"/>
    <property type="project" value="TreeGrafter"/>
</dbReference>
<dbReference type="InterPro" id="IPR029021">
    <property type="entry name" value="Prot-tyrosine_phosphatase-like"/>
</dbReference>
<keyword evidence="8" id="KW-1185">Reference proteome</keyword>
<dbReference type="Proteomes" id="UP000242287">
    <property type="component" value="Unassembled WGS sequence"/>
</dbReference>
<organism evidence="7 8">
    <name type="scientific">Amanita thiersii Skay4041</name>
    <dbReference type="NCBI Taxonomy" id="703135"/>
    <lineage>
        <taxon>Eukaryota</taxon>
        <taxon>Fungi</taxon>
        <taxon>Dikarya</taxon>
        <taxon>Basidiomycota</taxon>
        <taxon>Agaricomycotina</taxon>
        <taxon>Agaricomycetes</taxon>
        <taxon>Agaricomycetidae</taxon>
        <taxon>Agaricales</taxon>
        <taxon>Pluteineae</taxon>
        <taxon>Amanitaceae</taxon>
        <taxon>Amanita</taxon>
    </lineage>
</organism>
<accession>A0A2A9NMT2</accession>
<dbReference type="STRING" id="703135.A0A2A9NMT2"/>
<dbReference type="PROSITE" id="PS00383">
    <property type="entry name" value="TYR_PHOSPHATASE_1"/>
    <property type="match status" value="1"/>
</dbReference>
<dbReference type="PANTHER" id="PTHR10159">
    <property type="entry name" value="DUAL SPECIFICITY PROTEIN PHOSPHATASE"/>
    <property type="match status" value="1"/>
</dbReference>
<dbReference type="EC" id="3.1.3.48" evidence="2"/>
<dbReference type="OrthoDB" id="10252009at2759"/>
<dbReference type="SMART" id="SM00195">
    <property type="entry name" value="DSPc"/>
    <property type="match status" value="2"/>
</dbReference>
<dbReference type="CDD" id="cd14498">
    <property type="entry name" value="DSP"/>
    <property type="match status" value="2"/>
</dbReference>
<dbReference type="InterPro" id="IPR000340">
    <property type="entry name" value="Dual-sp_phosphatase_cat-dom"/>
</dbReference>
<dbReference type="InterPro" id="IPR003595">
    <property type="entry name" value="Tyr_Pase_cat"/>
</dbReference>
<keyword evidence="3" id="KW-0378">Hydrolase</keyword>
<comment type="similarity">
    <text evidence="1">Belongs to the protein-tyrosine phosphatase family. Non-receptor class dual specificity subfamily.</text>
</comment>
<evidence type="ECO:0000256" key="4">
    <source>
        <dbReference type="ARBA" id="ARBA00022912"/>
    </source>
</evidence>
<feature type="non-terminal residue" evidence="7">
    <location>
        <position position="344"/>
    </location>
</feature>
<evidence type="ECO:0000313" key="7">
    <source>
        <dbReference type="EMBL" id="PFH48983.1"/>
    </source>
</evidence>
<dbReference type="GO" id="GO:0043409">
    <property type="term" value="P:negative regulation of MAPK cascade"/>
    <property type="evidence" value="ECO:0007669"/>
    <property type="project" value="TreeGrafter"/>
</dbReference>
<name>A0A2A9NMT2_9AGAR</name>
<dbReference type="Gene3D" id="3.90.190.10">
    <property type="entry name" value="Protein tyrosine phosphatase superfamily"/>
    <property type="match status" value="2"/>
</dbReference>
<gene>
    <name evidence="7" type="ORF">AMATHDRAFT_122688</name>
</gene>
<dbReference type="InterPro" id="IPR020422">
    <property type="entry name" value="TYR_PHOSPHATASE_DUAL_dom"/>
</dbReference>
<evidence type="ECO:0000259" key="6">
    <source>
        <dbReference type="PROSITE" id="PS50056"/>
    </source>
</evidence>
<feature type="domain" description="Tyrosine specific protein phosphatases" evidence="6">
    <location>
        <begin position="62"/>
        <end position="127"/>
    </location>
</feature>
<dbReference type="InterPro" id="IPR016130">
    <property type="entry name" value="Tyr_Pase_AS"/>
</dbReference>
<dbReference type="PROSITE" id="PS50056">
    <property type="entry name" value="TYR_PHOSPHATASE_2"/>
    <property type="match status" value="1"/>
</dbReference>
<dbReference type="PANTHER" id="PTHR10159:SF511">
    <property type="entry name" value="DUAL SPECIFICITY PROTEIN PHOSPHATASE 1"/>
    <property type="match status" value="1"/>
</dbReference>
<keyword evidence="4" id="KW-0904">Protein phosphatase</keyword>
<evidence type="ECO:0000256" key="3">
    <source>
        <dbReference type="ARBA" id="ARBA00022801"/>
    </source>
</evidence>
<dbReference type="Pfam" id="PF00782">
    <property type="entry name" value="DSPc"/>
    <property type="match status" value="2"/>
</dbReference>
<sequence length="344" mass="37996">MVLVASIPSVDEIVKGQIYLGNLSAAMSRKRLSRIGVTHIVSVCPEYPSTGGHHLAIDVQDSEYEDLLIHLPRACEFIQAALDQGGKVLVHCVMGISRSTTVVAAYLMKAKSMDAAEAVRFVKAQRPQAHPNYGFITQLAAFAACRYEPCATNPTYRSWKRKQRQKMQMYLSHMADTTEIIPGELLLSSGFPEDAEQAEALIHDMGVSHMLSLSPSKIPSGIIPNLKTTTKTTLTRYLHLNISNQQKEDLLVTLPEACQFVCDAVNSGGLVLVHCLVESRACTVVCAALMLMKRMRPEEAFGILEDVLPLFNPTRNFLRHLELFAACGLNPTRDHPLVRGWVQA</sequence>
<dbReference type="AlphaFoldDB" id="A0A2A9NMT2"/>
<evidence type="ECO:0000256" key="1">
    <source>
        <dbReference type="ARBA" id="ARBA00008601"/>
    </source>
</evidence>
<dbReference type="PROSITE" id="PS50054">
    <property type="entry name" value="TYR_PHOSPHATASE_DUAL"/>
    <property type="match status" value="1"/>
</dbReference>
<dbReference type="InterPro" id="IPR000387">
    <property type="entry name" value="Tyr_Pase_dom"/>
</dbReference>